<sequence length="431" mass="47202">MNTTLSLMLAPELPSGFSGLSYNGSLNMNEGALQVSEDWKENAPIIADVQPCNGTCTAIVRAPGVTLSKCSSTTWSVTEEDMLDGNATWGPWRSYDSVNDFVGNPMFYVRLGYLPVHTPQRSQVAALETGMLQWWYENNNLTFVGSYVDTICYYSPAILEYEVSIQGKRFTIVKSGKTISIANNTVSFNADLAFSQIQLNTIDALTLYLNLYVGANASMIMSAHPEPGDHWGLSPLSSSSSAGVAKYLDYSGADSMRFKDPTSDILADLNEMMFRAAVLSTTWSNITSLMDEGLSVEQTLHSTQTVTENVYHADLRWFAGAAVLELLAVLFVLPLFWGWWKLDKVQMLSPFDLALAFDAPLLKDVNSATGVQNVVKQMGDVQVRFGMSVENAKVSRPGNDEAGVGSVASFRLGFAESHMVSEPPKGMRFDL</sequence>
<feature type="transmembrane region" description="Helical" evidence="1">
    <location>
        <begin position="317"/>
        <end position="340"/>
    </location>
</feature>
<evidence type="ECO:0000256" key="1">
    <source>
        <dbReference type="SAM" id="Phobius"/>
    </source>
</evidence>
<dbReference type="AlphaFoldDB" id="A0AAN7ZMW3"/>
<protein>
    <submittedName>
        <fullName evidence="2">Uncharacterized protein</fullName>
    </submittedName>
</protein>
<evidence type="ECO:0000313" key="3">
    <source>
        <dbReference type="Proteomes" id="UP001310594"/>
    </source>
</evidence>
<dbReference type="EMBL" id="JAVRQU010000011">
    <property type="protein sequence ID" value="KAK5697491.1"/>
    <property type="molecule type" value="Genomic_DNA"/>
</dbReference>
<name>A0AAN7ZMW3_9PEZI</name>
<comment type="caution">
    <text evidence="2">The sequence shown here is derived from an EMBL/GenBank/DDBJ whole genome shotgun (WGS) entry which is preliminary data.</text>
</comment>
<dbReference type="Proteomes" id="UP001310594">
    <property type="component" value="Unassembled WGS sequence"/>
</dbReference>
<accession>A0AAN7ZMW3</accession>
<dbReference type="PANTHER" id="PTHR37576">
    <property type="entry name" value="DEFECT AT LOW TEMPERATURE PROTEIN 1"/>
    <property type="match status" value="1"/>
</dbReference>
<keyword evidence="1" id="KW-0472">Membrane</keyword>
<keyword evidence="1" id="KW-1133">Transmembrane helix</keyword>
<organism evidence="2 3">
    <name type="scientific">Elasticomyces elasticus</name>
    <dbReference type="NCBI Taxonomy" id="574655"/>
    <lineage>
        <taxon>Eukaryota</taxon>
        <taxon>Fungi</taxon>
        <taxon>Dikarya</taxon>
        <taxon>Ascomycota</taxon>
        <taxon>Pezizomycotina</taxon>
        <taxon>Dothideomycetes</taxon>
        <taxon>Dothideomycetidae</taxon>
        <taxon>Mycosphaerellales</taxon>
        <taxon>Teratosphaeriaceae</taxon>
        <taxon>Elasticomyces</taxon>
    </lineage>
</organism>
<evidence type="ECO:0000313" key="2">
    <source>
        <dbReference type="EMBL" id="KAK5697491.1"/>
    </source>
</evidence>
<reference evidence="2" key="1">
    <citation type="submission" date="2023-08" db="EMBL/GenBank/DDBJ databases">
        <title>Black Yeasts Isolated from many extreme environments.</title>
        <authorList>
            <person name="Coleine C."/>
            <person name="Stajich J.E."/>
            <person name="Selbmann L."/>
        </authorList>
    </citation>
    <scope>NUCLEOTIDE SEQUENCE</scope>
    <source>
        <strain evidence="2">CCFEE 5810</strain>
    </source>
</reference>
<dbReference type="PANTHER" id="PTHR37576:SF2">
    <property type="entry name" value="DEFECT AT LOW TEMPERATURE PROTEIN 1"/>
    <property type="match status" value="1"/>
</dbReference>
<proteinExistence type="predicted"/>
<gene>
    <name evidence="2" type="ORF">LTR97_007629</name>
</gene>
<keyword evidence="1" id="KW-0812">Transmembrane</keyword>